<dbReference type="AlphaFoldDB" id="M8C2C7"/>
<dbReference type="Pfam" id="PF00651">
    <property type="entry name" value="BTB"/>
    <property type="match status" value="1"/>
</dbReference>
<dbReference type="PANTHER" id="PTHR26379">
    <property type="entry name" value="BTB/POZ AND MATH DOMAIN-CONTAINING PROTEIN 1"/>
    <property type="match status" value="1"/>
</dbReference>
<sequence>MAHYQEGTSSSVVQIDDMDAAVFKAMLGFIYGDTLYAVKEETNDEDMVLLQHLLVAADK</sequence>
<feature type="domain" description="BTB" evidence="2">
    <location>
        <begin position="8"/>
        <end position="48"/>
    </location>
</feature>
<dbReference type="PANTHER" id="PTHR26379:SF381">
    <property type="entry name" value="OS10G0429300 PROTEIN"/>
    <property type="match status" value="1"/>
</dbReference>
<organism evidence="3">
    <name type="scientific">Aegilops tauschii</name>
    <name type="common">Tausch's goatgrass</name>
    <name type="synonym">Aegilops squarrosa</name>
    <dbReference type="NCBI Taxonomy" id="37682"/>
    <lineage>
        <taxon>Eukaryota</taxon>
        <taxon>Viridiplantae</taxon>
        <taxon>Streptophyta</taxon>
        <taxon>Embryophyta</taxon>
        <taxon>Tracheophyta</taxon>
        <taxon>Spermatophyta</taxon>
        <taxon>Magnoliopsida</taxon>
        <taxon>Liliopsida</taxon>
        <taxon>Poales</taxon>
        <taxon>Poaceae</taxon>
        <taxon>BOP clade</taxon>
        <taxon>Pooideae</taxon>
        <taxon>Triticodae</taxon>
        <taxon>Triticeae</taxon>
        <taxon>Triticinae</taxon>
        <taxon>Aegilops</taxon>
    </lineage>
</organism>
<dbReference type="Gene3D" id="3.30.710.10">
    <property type="entry name" value="Potassium Channel Kv1.1, Chain A"/>
    <property type="match status" value="1"/>
</dbReference>
<dbReference type="EnsemblPlants" id="EMT09308">
    <property type="protein sequence ID" value="EMT09308"/>
    <property type="gene ID" value="F775_42980"/>
</dbReference>
<accession>M8C2C7</accession>
<comment type="pathway">
    <text evidence="1">Protein modification; protein ubiquitination.</text>
</comment>
<dbReference type="InterPro" id="IPR045005">
    <property type="entry name" value="BPM1-6"/>
</dbReference>
<protein>
    <recommendedName>
        <fullName evidence="2">BTB domain-containing protein</fullName>
    </recommendedName>
</protein>
<evidence type="ECO:0000259" key="2">
    <source>
        <dbReference type="Pfam" id="PF00651"/>
    </source>
</evidence>
<evidence type="ECO:0000256" key="1">
    <source>
        <dbReference type="ARBA" id="ARBA00004906"/>
    </source>
</evidence>
<name>M8C2C7_AEGTA</name>
<reference evidence="3" key="1">
    <citation type="submission" date="2015-06" db="UniProtKB">
        <authorList>
            <consortium name="EnsemblPlants"/>
        </authorList>
    </citation>
    <scope>IDENTIFICATION</scope>
</reference>
<dbReference type="InterPro" id="IPR011333">
    <property type="entry name" value="SKP1/BTB/POZ_sf"/>
</dbReference>
<dbReference type="GO" id="GO:0016567">
    <property type="term" value="P:protein ubiquitination"/>
    <property type="evidence" value="ECO:0007669"/>
    <property type="project" value="InterPro"/>
</dbReference>
<dbReference type="SUPFAM" id="SSF54695">
    <property type="entry name" value="POZ domain"/>
    <property type="match status" value="1"/>
</dbReference>
<dbReference type="InterPro" id="IPR000210">
    <property type="entry name" value="BTB/POZ_dom"/>
</dbReference>
<evidence type="ECO:0000313" key="3">
    <source>
        <dbReference type="EnsemblPlants" id="EMT09308"/>
    </source>
</evidence>
<proteinExistence type="predicted"/>